<protein>
    <submittedName>
        <fullName evidence="2">Uncharacterized protein</fullName>
    </submittedName>
</protein>
<name>A0A2K3DT93_CHLRE</name>
<dbReference type="RefSeq" id="XP_042924947.1">
    <property type="nucleotide sequence ID" value="XM_043062449.1"/>
</dbReference>
<feature type="region of interest" description="Disordered" evidence="1">
    <location>
        <begin position="1"/>
        <end position="28"/>
    </location>
</feature>
<dbReference type="Gramene" id="PNW83745">
    <property type="protein sequence ID" value="PNW83745"/>
    <property type="gene ID" value="CHLRE_05g243358v5"/>
</dbReference>
<feature type="region of interest" description="Disordered" evidence="1">
    <location>
        <begin position="48"/>
        <end position="67"/>
    </location>
</feature>
<accession>A0A2K3DT93</accession>
<dbReference type="InParanoid" id="A0A2K3DT93"/>
<gene>
    <name evidence="2" type="ORF">CHLRE_05g243358v5</name>
</gene>
<dbReference type="AlphaFoldDB" id="A0A2K3DT93"/>
<proteinExistence type="predicted"/>
<evidence type="ECO:0000256" key="1">
    <source>
        <dbReference type="SAM" id="MobiDB-lite"/>
    </source>
</evidence>
<evidence type="ECO:0000313" key="3">
    <source>
        <dbReference type="Proteomes" id="UP000006906"/>
    </source>
</evidence>
<sequence>MPPAWKWHWHTPAAPPCQKRSTPPRRRAACPPAYRELAVNYATEASAGCPLGVQQRHHSVRSGGRRH</sequence>
<reference evidence="2 3" key="1">
    <citation type="journal article" date="2007" name="Science">
        <title>The Chlamydomonas genome reveals the evolution of key animal and plant functions.</title>
        <authorList>
            <person name="Merchant S.S."/>
            <person name="Prochnik S.E."/>
            <person name="Vallon O."/>
            <person name="Harris E.H."/>
            <person name="Karpowicz S.J."/>
            <person name="Witman G.B."/>
            <person name="Terry A."/>
            <person name="Salamov A."/>
            <person name="Fritz-Laylin L.K."/>
            <person name="Marechal-Drouard L."/>
            <person name="Marshall W.F."/>
            <person name="Qu L.H."/>
            <person name="Nelson D.R."/>
            <person name="Sanderfoot A.A."/>
            <person name="Spalding M.H."/>
            <person name="Kapitonov V.V."/>
            <person name="Ren Q."/>
            <person name="Ferris P."/>
            <person name="Lindquist E."/>
            <person name="Shapiro H."/>
            <person name="Lucas S.M."/>
            <person name="Grimwood J."/>
            <person name="Schmutz J."/>
            <person name="Cardol P."/>
            <person name="Cerutti H."/>
            <person name="Chanfreau G."/>
            <person name="Chen C.L."/>
            <person name="Cognat V."/>
            <person name="Croft M.T."/>
            <person name="Dent R."/>
            <person name="Dutcher S."/>
            <person name="Fernandez E."/>
            <person name="Fukuzawa H."/>
            <person name="Gonzalez-Ballester D."/>
            <person name="Gonzalez-Halphen D."/>
            <person name="Hallmann A."/>
            <person name="Hanikenne M."/>
            <person name="Hippler M."/>
            <person name="Inwood W."/>
            <person name="Jabbari K."/>
            <person name="Kalanon M."/>
            <person name="Kuras R."/>
            <person name="Lefebvre P.A."/>
            <person name="Lemaire S.D."/>
            <person name="Lobanov A.V."/>
            <person name="Lohr M."/>
            <person name="Manuell A."/>
            <person name="Meier I."/>
            <person name="Mets L."/>
            <person name="Mittag M."/>
            <person name="Mittelmeier T."/>
            <person name="Moroney J.V."/>
            <person name="Moseley J."/>
            <person name="Napoli C."/>
            <person name="Nedelcu A.M."/>
            <person name="Niyogi K."/>
            <person name="Novoselov S.V."/>
            <person name="Paulsen I.T."/>
            <person name="Pazour G."/>
            <person name="Purton S."/>
            <person name="Ral J.P."/>
            <person name="Riano-Pachon D.M."/>
            <person name="Riekhof W."/>
            <person name="Rymarquis L."/>
            <person name="Schroda M."/>
            <person name="Stern D."/>
            <person name="Umen J."/>
            <person name="Willows R."/>
            <person name="Wilson N."/>
            <person name="Zimmer S.L."/>
            <person name="Allmer J."/>
            <person name="Balk J."/>
            <person name="Bisova K."/>
            <person name="Chen C.J."/>
            <person name="Elias M."/>
            <person name="Gendler K."/>
            <person name="Hauser C."/>
            <person name="Lamb M.R."/>
            <person name="Ledford H."/>
            <person name="Long J.C."/>
            <person name="Minagawa J."/>
            <person name="Page M.D."/>
            <person name="Pan J."/>
            <person name="Pootakham W."/>
            <person name="Roje S."/>
            <person name="Rose A."/>
            <person name="Stahlberg E."/>
            <person name="Terauchi A.M."/>
            <person name="Yang P."/>
            <person name="Ball S."/>
            <person name="Bowler C."/>
            <person name="Dieckmann C.L."/>
            <person name="Gladyshev V.N."/>
            <person name="Green P."/>
            <person name="Jorgensen R."/>
            <person name="Mayfield S."/>
            <person name="Mueller-Roeber B."/>
            <person name="Rajamani S."/>
            <person name="Sayre R.T."/>
            <person name="Brokstein P."/>
            <person name="Dubchak I."/>
            <person name="Goodstein D."/>
            <person name="Hornick L."/>
            <person name="Huang Y.W."/>
            <person name="Jhaveri J."/>
            <person name="Luo Y."/>
            <person name="Martinez D."/>
            <person name="Ngau W.C."/>
            <person name="Otillar B."/>
            <person name="Poliakov A."/>
            <person name="Porter A."/>
            <person name="Szajkowski L."/>
            <person name="Werner G."/>
            <person name="Zhou K."/>
            <person name="Grigoriev I.V."/>
            <person name="Rokhsar D.S."/>
            <person name="Grossman A.R."/>
        </authorList>
    </citation>
    <scope>NUCLEOTIDE SEQUENCE [LARGE SCALE GENOMIC DNA]</scope>
    <source>
        <strain evidence="3">CC-503</strain>
    </source>
</reference>
<dbReference type="GeneID" id="66053468"/>
<dbReference type="KEGG" id="cre:CHLRE_05g243358v5"/>
<organism evidence="2 3">
    <name type="scientific">Chlamydomonas reinhardtii</name>
    <name type="common">Chlamydomonas smithii</name>
    <dbReference type="NCBI Taxonomy" id="3055"/>
    <lineage>
        <taxon>Eukaryota</taxon>
        <taxon>Viridiplantae</taxon>
        <taxon>Chlorophyta</taxon>
        <taxon>core chlorophytes</taxon>
        <taxon>Chlorophyceae</taxon>
        <taxon>CS clade</taxon>
        <taxon>Chlamydomonadales</taxon>
        <taxon>Chlamydomonadaceae</taxon>
        <taxon>Chlamydomonas</taxon>
    </lineage>
</organism>
<evidence type="ECO:0000313" key="2">
    <source>
        <dbReference type="EMBL" id="PNW83745.1"/>
    </source>
</evidence>
<dbReference type="EMBL" id="CM008966">
    <property type="protein sequence ID" value="PNW83745.1"/>
    <property type="molecule type" value="Genomic_DNA"/>
</dbReference>
<keyword evidence="3" id="KW-1185">Reference proteome</keyword>
<dbReference type="Proteomes" id="UP000006906">
    <property type="component" value="Chromosome 5"/>
</dbReference>
<feature type="compositionally biased region" description="Basic residues" evidence="1">
    <location>
        <begin position="55"/>
        <end position="67"/>
    </location>
</feature>